<dbReference type="Proteomes" id="UP000032180">
    <property type="component" value="Chromosome 6"/>
</dbReference>
<protein>
    <recommendedName>
        <fullName evidence="2">At1g61320/AtMIF1 LRR domain-containing protein</fullName>
    </recommendedName>
</protein>
<reference evidence="3" key="3">
    <citation type="submission" date="2015-04" db="UniProtKB">
        <authorList>
            <consortium name="EnsemblPlants"/>
        </authorList>
    </citation>
    <scope>IDENTIFICATION</scope>
</reference>
<dbReference type="PANTHER" id="PTHR34145">
    <property type="entry name" value="OS02G0105600 PROTEIN"/>
    <property type="match status" value="1"/>
</dbReference>
<dbReference type="HOGENOM" id="CLU_026333_2_0_1"/>
<dbReference type="AlphaFoldDB" id="A0A0D9WTD8"/>
<dbReference type="EnsemblPlants" id="LPERR06G20940.1">
    <property type="protein sequence ID" value="LPERR06G20940.1"/>
    <property type="gene ID" value="LPERR06G20940"/>
</dbReference>
<keyword evidence="4" id="KW-1185">Reference proteome</keyword>
<feature type="compositionally biased region" description="Low complexity" evidence="1">
    <location>
        <begin position="1"/>
        <end position="10"/>
    </location>
</feature>
<dbReference type="InterPro" id="IPR032675">
    <property type="entry name" value="LRR_dom_sf"/>
</dbReference>
<reference evidence="3 4" key="1">
    <citation type="submission" date="2012-08" db="EMBL/GenBank/DDBJ databases">
        <title>Oryza genome evolution.</title>
        <authorList>
            <person name="Wing R.A."/>
        </authorList>
    </citation>
    <scope>NUCLEOTIDE SEQUENCE</scope>
</reference>
<feature type="domain" description="At1g61320/AtMIF1 LRR" evidence="2">
    <location>
        <begin position="173"/>
        <end position="483"/>
    </location>
</feature>
<dbReference type="InterPro" id="IPR053772">
    <property type="entry name" value="At1g61320/At1g61330-like"/>
</dbReference>
<dbReference type="eggNOG" id="ENOG502QTMV">
    <property type="taxonomic scope" value="Eukaryota"/>
</dbReference>
<dbReference type="Gramene" id="LPERR06G20940.1">
    <property type="protein sequence ID" value="LPERR06G20940.1"/>
    <property type="gene ID" value="LPERR06G20940"/>
</dbReference>
<evidence type="ECO:0000313" key="4">
    <source>
        <dbReference type="Proteomes" id="UP000032180"/>
    </source>
</evidence>
<dbReference type="InterPro" id="IPR055357">
    <property type="entry name" value="LRR_At1g61320_AtMIF1"/>
</dbReference>
<evidence type="ECO:0000256" key="1">
    <source>
        <dbReference type="SAM" id="MobiDB-lite"/>
    </source>
</evidence>
<proteinExistence type="predicted"/>
<name>A0A0D9WTD8_9ORYZ</name>
<dbReference type="PANTHER" id="PTHR34145:SF65">
    <property type="entry name" value="FBD DOMAIN-CONTAINING PROTEIN"/>
    <property type="match status" value="1"/>
</dbReference>
<feature type="region of interest" description="Disordered" evidence="1">
    <location>
        <begin position="1"/>
        <end position="73"/>
    </location>
</feature>
<feature type="compositionally biased region" description="Acidic residues" evidence="1">
    <location>
        <begin position="11"/>
        <end position="21"/>
    </location>
</feature>
<evidence type="ECO:0000313" key="3">
    <source>
        <dbReference type="EnsemblPlants" id="LPERR06G20940.1"/>
    </source>
</evidence>
<accession>A0A0D9WTD8</accession>
<reference evidence="4" key="2">
    <citation type="submission" date="2013-12" db="EMBL/GenBank/DDBJ databases">
        <authorList>
            <person name="Yu Y."/>
            <person name="Lee S."/>
            <person name="de Baynast K."/>
            <person name="Wissotski M."/>
            <person name="Liu L."/>
            <person name="Talag J."/>
            <person name="Goicoechea J."/>
            <person name="Angelova A."/>
            <person name="Jetty R."/>
            <person name="Kudrna D."/>
            <person name="Golser W."/>
            <person name="Rivera L."/>
            <person name="Zhang J."/>
            <person name="Wing R."/>
        </authorList>
    </citation>
    <scope>NUCLEOTIDE SEQUENCE</scope>
</reference>
<evidence type="ECO:0000259" key="2">
    <source>
        <dbReference type="Pfam" id="PF23622"/>
    </source>
</evidence>
<sequence length="533" mass="58583">MALESAAAGGEIEEGGSEEPAAETALQPVAGAIAGVGAEGGSGERAAEMALQPVDESTCGEEAEGGSEERSVEMALQPVVGSSGGEEAEGGGGGEHAAETALESDADASGSAVKRRRVEYGERKEIPDDVLQLIISYLPLRQVIALRVRPRAAPSVDGVVTDLGVTEVGGRADRLDCLAVVVHTMMKSSQMSDIIERAATRGVRNLHIEVHNITARDKVRFRFPILSRELERLYLSNVIISSMAFKDNRNFDEFAEIYFDSVSVSGYVFRKVMMRCPKIRILDLRRCTGLDAVDIPPGATNLISLTIVECDSLKRVDVSSVPRLHSVFYSGRFISSFYLPRARATFTNLYICYSGSILPQVFGEWSRNTLPNLSNLTICSNSLERLTELQLLMFQMKASNLADIYAFLKTFHFPNLAKLFLQLPRIRDQENTIHLQSVSEEMPEGRLDNLQVVRIMKFTGSQIEMQLVSFLLRKARFIRTLQLVSPSPNTIPLDALGSEGQDIQRALDNGVIKFGESDDDATRPCHSELFIKF</sequence>
<dbReference type="Pfam" id="PF23622">
    <property type="entry name" value="LRR_At1g61320_AtMIF1"/>
    <property type="match status" value="1"/>
</dbReference>
<dbReference type="SUPFAM" id="SSF52058">
    <property type="entry name" value="L domain-like"/>
    <property type="match status" value="1"/>
</dbReference>
<dbReference type="Gene3D" id="3.80.10.10">
    <property type="entry name" value="Ribonuclease Inhibitor"/>
    <property type="match status" value="1"/>
</dbReference>
<organism evidence="3 4">
    <name type="scientific">Leersia perrieri</name>
    <dbReference type="NCBI Taxonomy" id="77586"/>
    <lineage>
        <taxon>Eukaryota</taxon>
        <taxon>Viridiplantae</taxon>
        <taxon>Streptophyta</taxon>
        <taxon>Embryophyta</taxon>
        <taxon>Tracheophyta</taxon>
        <taxon>Spermatophyta</taxon>
        <taxon>Magnoliopsida</taxon>
        <taxon>Liliopsida</taxon>
        <taxon>Poales</taxon>
        <taxon>Poaceae</taxon>
        <taxon>BOP clade</taxon>
        <taxon>Oryzoideae</taxon>
        <taxon>Oryzeae</taxon>
        <taxon>Oryzinae</taxon>
        <taxon>Leersia</taxon>
    </lineage>
</organism>
<feature type="compositionally biased region" description="Low complexity" evidence="1">
    <location>
        <begin position="22"/>
        <end position="36"/>
    </location>
</feature>